<comment type="caution">
    <text evidence="6">The sequence shown here is derived from an EMBL/GenBank/DDBJ whole genome shotgun (WGS) entry which is preliminary data.</text>
</comment>
<reference evidence="6 7" key="1">
    <citation type="submission" date="2020-02" db="EMBL/GenBank/DDBJ databases">
        <title>Sequencing the genomes of 1000 actinobacteria strains.</title>
        <authorList>
            <person name="Klenk H.-P."/>
        </authorList>
    </citation>
    <scope>NUCLEOTIDE SEQUENCE [LARGE SCALE GENOMIC DNA]</scope>
    <source>
        <strain evidence="6 7">DSM 19609</strain>
    </source>
</reference>
<comment type="subcellular location">
    <subcellularLocation>
        <location evidence="1">Periplasm</location>
    </subcellularLocation>
</comment>
<organism evidence="6 7">
    <name type="scientific">Brooklawnia cerclae</name>
    <dbReference type="NCBI Taxonomy" id="349934"/>
    <lineage>
        <taxon>Bacteria</taxon>
        <taxon>Bacillati</taxon>
        <taxon>Actinomycetota</taxon>
        <taxon>Actinomycetes</taxon>
        <taxon>Propionibacteriales</taxon>
        <taxon>Propionibacteriaceae</taxon>
        <taxon>Brooklawnia</taxon>
    </lineage>
</organism>
<evidence type="ECO:0000313" key="7">
    <source>
        <dbReference type="Proteomes" id="UP000749311"/>
    </source>
</evidence>
<evidence type="ECO:0000256" key="2">
    <source>
        <dbReference type="ARBA" id="ARBA00022729"/>
    </source>
</evidence>
<sequence length="638" mass="68503">MIGPVESATSTGEPQKKVDLPYTRGGWWHNYVCPVHGTELLPQGIPGARPPAGGLPCEYGCGVDTEDVRGAWLVLSHQAWARRADVQAYRAARTDDPVARDEAVALLTGLADVYARVAMGGENEQAQGWMLRGRLFQQALTDAIWSVSIGHAAWSLAGTRPGGAPELHPLLPVLDQAVEAARAGRQHLVDDGHFTSNYTAWLNASGRVCGVAASLIRGETPSTGVDDDWVGGEYGQIAHMLASTTRGGWEWEATTYYHGFVLRAYLLSLRGCEPTLLPENARDRLLAMIGVLEDLATDGGILPAVHDGPYRRAGLALEWMELCALSDAFARNRRLGAVADRAGRDAGTQADDLADEIRTIPGGWFGAPALEVPARPRARVAVDEESGICVLRADGIHAVLDYGPHGGSHGHHDKLSLALYGAVTPWQPDPGQVPYGHRAWRAYYASAAAHPTVRVDDRDPAEATGTLITRTADSVTVSVTGDENTWYEGARAIRHVAVASGYLLDVVRAAADRPRRLTLGLRPDVDLTVRQSGDLVRTQWNGEETLWGLHRGFRDSAAPGNGVLAIAHPGPGPADDPQRVRTHVDWTADGATTVTWVSVFEAGAATVVDVQVDGATVVVRHGDGRVDRHQLPEQVLHD</sequence>
<dbReference type="Pfam" id="PF07940">
    <property type="entry name" value="Hepar_II_III_C"/>
    <property type="match status" value="1"/>
</dbReference>
<proteinExistence type="predicted"/>
<evidence type="ECO:0000313" key="6">
    <source>
        <dbReference type="EMBL" id="NIH58608.1"/>
    </source>
</evidence>
<dbReference type="PANTHER" id="PTHR39210">
    <property type="entry name" value="HEPARIN-SULFATE LYASE"/>
    <property type="match status" value="1"/>
</dbReference>
<dbReference type="PANTHER" id="PTHR39210:SF1">
    <property type="entry name" value="HEPARIN-SULFATE LYASE"/>
    <property type="match status" value="1"/>
</dbReference>
<keyword evidence="4" id="KW-0456">Lyase</keyword>
<evidence type="ECO:0000256" key="1">
    <source>
        <dbReference type="ARBA" id="ARBA00004418"/>
    </source>
</evidence>
<dbReference type="RefSeq" id="WP_208390873.1">
    <property type="nucleotide sequence ID" value="NZ_BAAAOO010000006.1"/>
</dbReference>
<keyword evidence="3" id="KW-0574">Periplasm</keyword>
<dbReference type="Proteomes" id="UP000749311">
    <property type="component" value="Unassembled WGS sequence"/>
</dbReference>
<accession>A0ABX0SJP5</accession>
<protein>
    <recommendedName>
        <fullName evidence="5">Heparinase II/III-like C-terminal domain-containing protein</fullName>
    </recommendedName>
</protein>
<evidence type="ECO:0000256" key="4">
    <source>
        <dbReference type="ARBA" id="ARBA00023239"/>
    </source>
</evidence>
<gene>
    <name evidence="6" type="ORF">FB473_003305</name>
</gene>
<name>A0ABX0SJP5_9ACTN</name>
<dbReference type="Gene3D" id="1.50.10.100">
    <property type="entry name" value="Chondroitin AC/alginate lyase"/>
    <property type="match status" value="1"/>
</dbReference>
<feature type="domain" description="Heparinase II/III-like C-terminal" evidence="5">
    <location>
        <begin position="384"/>
        <end position="547"/>
    </location>
</feature>
<dbReference type="Gene3D" id="2.70.98.70">
    <property type="match status" value="1"/>
</dbReference>
<keyword evidence="7" id="KW-1185">Reference proteome</keyword>
<evidence type="ECO:0000256" key="3">
    <source>
        <dbReference type="ARBA" id="ARBA00022764"/>
    </source>
</evidence>
<dbReference type="InterPro" id="IPR008929">
    <property type="entry name" value="Chondroitin_lyas"/>
</dbReference>
<dbReference type="InterPro" id="IPR012480">
    <property type="entry name" value="Hepar_II_III_C"/>
</dbReference>
<keyword evidence="2" id="KW-0732">Signal</keyword>
<evidence type="ECO:0000259" key="5">
    <source>
        <dbReference type="Pfam" id="PF07940"/>
    </source>
</evidence>
<dbReference type="EMBL" id="JAAMOZ010000004">
    <property type="protein sequence ID" value="NIH58608.1"/>
    <property type="molecule type" value="Genomic_DNA"/>
</dbReference>